<keyword evidence="6" id="KW-1185">Reference proteome</keyword>
<keyword evidence="3" id="KW-0808">Transferase</keyword>
<name>A0ABS1W0A4_9ACTN</name>
<evidence type="ECO:0000313" key="5">
    <source>
        <dbReference type="EMBL" id="MBL7260167.1"/>
    </source>
</evidence>
<evidence type="ECO:0000256" key="3">
    <source>
        <dbReference type="ARBA" id="ARBA00022679"/>
    </source>
</evidence>
<dbReference type="PROSITE" id="PS00012">
    <property type="entry name" value="PHOSPHOPANTETHEINE"/>
    <property type="match status" value="1"/>
</dbReference>
<evidence type="ECO:0000313" key="6">
    <source>
        <dbReference type="Proteomes" id="UP000598996"/>
    </source>
</evidence>
<dbReference type="SUPFAM" id="SSF47336">
    <property type="entry name" value="ACP-like"/>
    <property type="match status" value="1"/>
</dbReference>
<dbReference type="EMBL" id="JAENHO010000013">
    <property type="protein sequence ID" value="MBL7260167.1"/>
    <property type="molecule type" value="Genomic_DNA"/>
</dbReference>
<keyword evidence="2" id="KW-0597">Phosphoprotein</keyword>
<dbReference type="SMART" id="SM00823">
    <property type="entry name" value="PKS_PP"/>
    <property type="match status" value="1"/>
</dbReference>
<comment type="caution">
    <text evidence="5">The sequence shown here is derived from an EMBL/GenBank/DDBJ whole genome shotgun (WGS) entry which is preliminary data.</text>
</comment>
<keyword evidence="1" id="KW-0596">Phosphopantetheine</keyword>
<dbReference type="InterPro" id="IPR006162">
    <property type="entry name" value="Ppantetheine_attach_site"/>
</dbReference>
<feature type="domain" description="Carrier" evidence="4">
    <location>
        <begin position="98"/>
        <end position="175"/>
    </location>
</feature>
<dbReference type="Proteomes" id="UP000598996">
    <property type="component" value="Unassembled WGS sequence"/>
</dbReference>
<dbReference type="Gene3D" id="1.10.1200.10">
    <property type="entry name" value="ACP-like"/>
    <property type="match status" value="1"/>
</dbReference>
<sequence>MSAGGPTAGHLSRRGLRPMDPGAAIQAMAVAVGRGETTVVVTDVDWPVFAASFSIARARPLLDGIPEARAALAEPVPAPAGEHSADFVAGLTGLTSADQQRAVLELVSREVAGALGHTADDVAPDRPFQALGVDSLGALEIRNRLRVATGLELSNTIVFNHPTPAAVAVHLVHRLGLDEPAPDAVATAELDAVERVLRGDALDDTARERIVNRLRALLADSAGPSHPGDDAGPRLETATDDEVFDFIGREFGIS</sequence>
<evidence type="ECO:0000259" key="4">
    <source>
        <dbReference type="PROSITE" id="PS50075"/>
    </source>
</evidence>
<dbReference type="InterPro" id="IPR050091">
    <property type="entry name" value="PKS_NRPS_Biosynth_Enz"/>
</dbReference>
<dbReference type="InterPro" id="IPR020806">
    <property type="entry name" value="PKS_PP-bd"/>
</dbReference>
<reference evidence="5 6" key="1">
    <citation type="submission" date="2021-01" db="EMBL/GenBank/DDBJ databases">
        <title>Actinoplanes sp. nov. LDG1-01 isolated from lichen.</title>
        <authorList>
            <person name="Saeng-In P."/>
            <person name="Phongsopitanun W."/>
            <person name="Kanchanasin P."/>
            <person name="Yuki M."/>
            <person name="Kudo T."/>
            <person name="Ohkuma M."/>
            <person name="Tanasupawat S."/>
        </authorList>
    </citation>
    <scope>NUCLEOTIDE SEQUENCE [LARGE SCALE GENOMIC DNA]</scope>
    <source>
        <strain evidence="5 6">LDG1-01</strain>
    </source>
</reference>
<organism evidence="5 6">
    <name type="scientific">Paractinoplanes lichenicola</name>
    <dbReference type="NCBI Taxonomy" id="2802976"/>
    <lineage>
        <taxon>Bacteria</taxon>
        <taxon>Bacillati</taxon>
        <taxon>Actinomycetota</taxon>
        <taxon>Actinomycetes</taxon>
        <taxon>Micromonosporales</taxon>
        <taxon>Micromonosporaceae</taxon>
        <taxon>Paractinoplanes</taxon>
    </lineage>
</organism>
<dbReference type="InterPro" id="IPR036736">
    <property type="entry name" value="ACP-like_sf"/>
</dbReference>
<evidence type="ECO:0000256" key="1">
    <source>
        <dbReference type="ARBA" id="ARBA00022450"/>
    </source>
</evidence>
<evidence type="ECO:0000256" key="2">
    <source>
        <dbReference type="ARBA" id="ARBA00022553"/>
    </source>
</evidence>
<proteinExistence type="predicted"/>
<dbReference type="PROSITE" id="PS50075">
    <property type="entry name" value="CARRIER"/>
    <property type="match status" value="1"/>
</dbReference>
<accession>A0ABS1W0A4</accession>
<dbReference type="Gene3D" id="3.40.50.720">
    <property type="entry name" value="NAD(P)-binding Rossmann-like Domain"/>
    <property type="match status" value="1"/>
</dbReference>
<protein>
    <recommendedName>
        <fullName evidence="4">Carrier domain-containing protein</fullName>
    </recommendedName>
</protein>
<gene>
    <name evidence="5" type="ORF">JKJ07_38215</name>
</gene>
<dbReference type="InterPro" id="IPR009081">
    <property type="entry name" value="PP-bd_ACP"/>
</dbReference>
<dbReference type="Pfam" id="PF00550">
    <property type="entry name" value="PP-binding"/>
    <property type="match status" value="1"/>
</dbReference>
<dbReference type="PANTHER" id="PTHR43775">
    <property type="entry name" value="FATTY ACID SYNTHASE"/>
    <property type="match status" value="1"/>
</dbReference>
<dbReference type="SMART" id="SM01294">
    <property type="entry name" value="PKS_PP_betabranch"/>
    <property type="match status" value="1"/>
</dbReference>
<dbReference type="PANTHER" id="PTHR43775:SF51">
    <property type="entry name" value="INACTIVE PHENOLPHTHIOCEROL SYNTHESIS POLYKETIDE SYNTHASE TYPE I PKS1-RELATED"/>
    <property type="match status" value="1"/>
</dbReference>